<protein>
    <submittedName>
        <fullName evidence="1">Uncharacterized protein</fullName>
    </submittedName>
</protein>
<dbReference type="RefSeq" id="WP_127953648.1">
    <property type="nucleotide sequence ID" value="NZ_RKLO01000003.1"/>
</dbReference>
<evidence type="ECO:0000313" key="1">
    <source>
        <dbReference type="EMBL" id="RVW03023.1"/>
    </source>
</evidence>
<keyword evidence="2" id="KW-1185">Reference proteome</keyword>
<reference evidence="1 2" key="1">
    <citation type="submission" date="2018-11" db="EMBL/GenBank/DDBJ databases">
        <title>Rhodococcus spongicola sp. nov. and Rhodococcus xishaensis sp. nov. from marine sponges.</title>
        <authorList>
            <person name="Li L."/>
            <person name="Lin H.W."/>
        </authorList>
    </citation>
    <scope>NUCLEOTIDE SEQUENCE [LARGE SCALE GENOMIC DNA]</scope>
    <source>
        <strain evidence="1 2">LHW51113</strain>
    </source>
</reference>
<name>A0A438AWC6_9NOCA</name>
<accession>A0A438AWC6</accession>
<dbReference type="AlphaFoldDB" id="A0A438AWC6"/>
<organism evidence="1 2">
    <name type="scientific">Rhodococcus xishaensis</name>
    <dbReference type="NCBI Taxonomy" id="2487364"/>
    <lineage>
        <taxon>Bacteria</taxon>
        <taxon>Bacillati</taxon>
        <taxon>Actinomycetota</taxon>
        <taxon>Actinomycetes</taxon>
        <taxon>Mycobacteriales</taxon>
        <taxon>Nocardiaceae</taxon>
        <taxon>Rhodococcus</taxon>
    </lineage>
</organism>
<dbReference type="EMBL" id="RKLO01000003">
    <property type="protein sequence ID" value="RVW03023.1"/>
    <property type="molecule type" value="Genomic_DNA"/>
</dbReference>
<evidence type="ECO:0000313" key="2">
    <source>
        <dbReference type="Proteomes" id="UP000283479"/>
    </source>
</evidence>
<sequence>MITDDDKRTAALVLAKCAANDPWFPNGGDSTVLAWADVFADSGLSRDDLLAGVSRAYRVCEDGFKPLPAAIIKHARLAYVEALQGLSKQDREAMDEACHILQDMGWRPPEAHRWVRAVKAGRRKPFELTAEQEAEFRERIAQRRALPVSPGEVRAMLEQSGVRDG</sequence>
<dbReference type="OrthoDB" id="4466221at2"/>
<dbReference type="Proteomes" id="UP000283479">
    <property type="component" value="Unassembled WGS sequence"/>
</dbReference>
<comment type="caution">
    <text evidence="1">The sequence shown here is derived from an EMBL/GenBank/DDBJ whole genome shotgun (WGS) entry which is preliminary data.</text>
</comment>
<proteinExistence type="predicted"/>
<gene>
    <name evidence="1" type="ORF">EGT50_09955</name>
</gene>